<keyword evidence="2" id="KW-1185">Reference proteome</keyword>
<reference evidence="1 2" key="1">
    <citation type="submission" date="2021-03" db="EMBL/GenBank/DDBJ databases">
        <authorList>
            <person name="Peeters C."/>
        </authorList>
    </citation>
    <scope>NUCLEOTIDE SEQUENCE [LARGE SCALE GENOMIC DNA]</scope>
    <source>
        <strain evidence="1 2">LMG 26411</strain>
    </source>
</reference>
<dbReference type="EMBL" id="CAJPVI010000014">
    <property type="protein sequence ID" value="CAG2145310.1"/>
    <property type="molecule type" value="Genomic_DNA"/>
</dbReference>
<sequence length="67" mass="7221">MAGTFPDAGVEAADPAERRRKAVQLHGGMGMTDELEVGDYFKALTQVDVLLGDTDLYLERYGDAMAA</sequence>
<dbReference type="SUPFAM" id="SSF47203">
    <property type="entry name" value="Acyl-CoA dehydrogenase C-terminal domain-like"/>
    <property type="match status" value="1"/>
</dbReference>
<protein>
    <recommendedName>
        <fullName evidence="3">Acyl-CoA dehydrogenase</fullName>
    </recommendedName>
</protein>
<name>A0ABM8TGR4_9BURK</name>
<evidence type="ECO:0008006" key="3">
    <source>
        <dbReference type="Google" id="ProtNLM"/>
    </source>
</evidence>
<accession>A0ABM8TGR4</accession>
<dbReference type="Proteomes" id="UP000672657">
    <property type="component" value="Unassembled WGS sequence"/>
</dbReference>
<evidence type="ECO:0000313" key="1">
    <source>
        <dbReference type="EMBL" id="CAG2145310.1"/>
    </source>
</evidence>
<comment type="caution">
    <text evidence="1">The sequence shown here is derived from an EMBL/GenBank/DDBJ whole genome shotgun (WGS) entry which is preliminary data.</text>
</comment>
<gene>
    <name evidence="1" type="ORF">LMG26411_02724</name>
</gene>
<dbReference type="InterPro" id="IPR036250">
    <property type="entry name" value="AcylCo_DH-like_C"/>
</dbReference>
<proteinExistence type="predicted"/>
<evidence type="ECO:0000313" key="2">
    <source>
        <dbReference type="Proteomes" id="UP000672657"/>
    </source>
</evidence>
<organism evidence="1 2">
    <name type="scientific">Cupriavidus numazuensis</name>
    <dbReference type="NCBI Taxonomy" id="221992"/>
    <lineage>
        <taxon>Bacteria</taxon>
        <taxon>Pseudomonadati</taxon>
        <taxon>Pseudomonadota</taxon>
        <taxon>Betaproteobacteria</taxon>
        <taxon>Burkholderiales</taxon>
        <taxon>Burkholderiaceae</taxon>
        <taxon>Cupriavidus</taxon>
    </lineage>
</organism>